<dbReference type="GO" id="GO:0006508">
    <property type="term" value="P:proteolysis"/>
    <property type="evidence" value="ECO:0007669"/>
    <property type="project" value="UniProtKB-KW"/>
</dbReference>
<name>A0A9D1Q6A8_9GAMM</name>
<dbReference type="GO" id="GO:0046872">
    <property type="term" value="F:metal ion binding"/>
    <property type="evidence" value="ECO:0007669"/>
    <property type="project" value="UniProtKB-KW"/>
</dbReference>
<dbReference type="InterPro" id="IPR009045">
    <property type="entry name" value="Zn_M74/Hedgehog-like"/>
</dbReference>
<reference evidence="9" key="1">
    <citation type="journal article" date="2021" name="PeerJ">
        <title>Extensive microbial diversity within the chicken gut microbiome revealed by metagenomics and culture.</title>
        <authorList>
            <person name="Gilroy R."/>
            <person name="Ravi A."/>
            <person name="Getino M."/>
            <person name="Pursley I."/>
            <person name="Horton D.L."/>
            <person name="Alikhan N.F."/>
            <person name="Baker D."/>
            <person name="Gharbi K."/>
            <person name="Hall N."/>
            <person name="Watson M."/>
            <person name="Adriaenssens E.M."/>
            <person name="Foster-Nyarko E."/>
            <person name="Jarju S."/>
            <person name="Secka A."/>
            <person name="Antonio M."/>
            <person name="Oren A."/>
            <person name="Chaudhuri R.R."/>
            <person name="La Ragione R."/>
            <person name="Hildebrand F."/>
            <person name="Pallen M.J."/>
        </authorList>
    </citation>
    <scope>NUCLEOTIDE SEQUENCE</scope>
    <source>
        <strain evidence="9">CHK160-9182</strain>
    </source>
</reference>
<evidence type="ECO:0000256" key="2">
    <source>
        <dbReference type="ARBA" id="ARBA00022723"/>
    </source>
</evidence>
<dbReference type="GO" id="GO:0008237">
    <property type="term" value="F:metallopeptidase activity"/>
    <property type="evidence" value="ECO:0007669"/>
    <property type="project" value="UniProtKB-KW"/>
</dbReference>
<keyword evidence="2" id="KW-0479">Metal-binding</keyword>
<dbReference type="AlphaFoldDB" id="A0A9D1Q6A8"/>
<dbReference type="EMBL" id="DXHP01000130">
    <property type="protein sequence ID" value="HIW06839.1"/>
    <property type="molecule type" value="Genomic_DNA"/>
</dbReference>
<accession>A0A9D1Q6A8</accession>
<dbReference type="GO" id="GO:0004252">
    <property type="term" value="F:serine-type endopeptidase activity"/>
    <property type="evidence" value="ECO:0007669"/>
    <property type="project" value="InterPro"/>
</dbReference>
<evidence type="ECO:0000313" key="9">
    <source>
        <dbReference type="EMBL" id="HIW06839.1"/>
    </source>
</evidence>
<keyword evidence="1" id="KW-0645">Protease</keyword>
<evidence type="ECO:0000256" key="1">
    <source>
        <dbReference type="ARBA" id="ARBA00022670"/>
    </source>
</evidence>
<feature type="signal peptide" evidence="8">
    <location>
        <begin position="1"/>
        <end position="20"/>
    </location>
</feature>
<evidence type="ECO:0000256" key="5">
    <source>
        <dbReference type="ARBA" id="ARBA00022801"/>
    </source>
</evidence>
<gene>
    <name evidence="9" type="ORF">H9889_05885</name>
</gene>
<evidence type="ECO:0000256" key="3">
    <source>
        <dbReference type="ARBA" id="ARBA00022729"/>
    </source>
</evidence>
<evidence type="ECO:0000256" key="4">
    <source>
        <dbReference type="ARBA" id="ARBA00022764"/>
    </source>
</evidence>
<proteinExistence type="predicted"/>
<protein>
    <submittedName>
        <fullName evidence="9">Penicillin-insensitive murein endopeptidase</fullName>
    </submittedName>
</protein>
<evidence type="ECO:0000313" key="10">
    <source>
        <dbReference type="Proteomes" id="UP000823934"/>
    </source>
</evidence>
<comment type="caution">
    <text evidence="9">The sequence shown here is derived from an EMBL/GenBank/DDBJ whole genome shotgun (WGS) entry which is preliminary data.</text>
</comment>
<feature type="chain" id="PRO_5039082855" evidence="8">
    <location>
        <begin position="21"/>
        <end position="280"/>
    </location>
</feature>
<dbReference type="Pfam" id="PF03411">
    <property type="entry name" value="Peptidase_M74"/>
    <property type="match status" value="1"/>
</dbReference>
<dbReference type="GO" id="GO:0030288">
    <property type="term" value="C:outer membrane-bounded periplasmic space"/>
    <property type="evidence" value="ECO:0007669"/>
    <property type="project" value="InterPro"/>
</dbReference>
<sequence>MHHLLRTLLLIGFSISVSTAQNYSYQDFKTPTEGASEVVGGYANGCLLGAEKMAMSGPGFQLVRQSRQRHFGHPALVNYLKNVGLEREKRGQLLLVSDMSQPRGGRMHHSAHASHQNGLDVDIWLYEFTPEAFQESYIEGFGVPSVVDKAKGALNHHWREDYFHLFADIASFPEVDRVFINPVIKKELCNIDENADWQYKVRPWFGHDDHLHVRLQCPEGATDCMKQAAIPKVSGCNADLDNWIKDQSDVAINGPKKGSYQKPETPALHPRCQMLFEESI</sequence>
<organism evidence="9 10">
    <name type="scientific">Candidatus Ignatzschineria merdigallinarum</name>
    <dbReference type="NCBI Taxonomy" id="2838621"/>
    <lineage>
        <taxon>Bacteria</taxon>
        <taxon>Pseudomonadati</taxon>
        <taxon>Pseudomonadota</taxon>
        <taxon>Gammaproteobacteria</taxon>
        <taxon>Cardiobacteriales</taxon>
        <taxon>Ignatzschineriaceae</taxon>
        <taxon>Ignatzschineria</taxon>
    </lineage>
</organism>
<dbReference type="Gene3D" id="3.30.1380.10">
    <property type="match status" value="1"/>
</dbReference>
<keyword evidence="6" id="KW-0862">Zinc</keyword>
<reference evidence="9" key="2">
    <citation type="submission" date="2021-04" db="EMBL/GenBank/DDBJ databases">
        <authorList>
            <person name="Gilroy R."/>
        </authorList>
    </citation>
    <scope>NUCLEOTIDE SEQUENCE</scope>
    <source>
        <strain evidence="9">CHK160-9182</strain>
    </source>
</reference>
<keyword evidence="5" id="KW-0378">Hydrolase</keyword>
<dbReference type="SUPFAM" id="SSF55166">
    <property type="entry name" value="Hedgehog/DD-peptidase"/>
    <property type="match status" value="1"/>
</dbReference>
<dbReference type="InterPro" id="IPR005073">
    <property type="entry name" value="Peptidase_M74"/>
</dbReference>
<dbReference type="Proteomes" id="UP000823934">
    <property type="component" value="Unassembled WGS sequence"/>
</dbReference>
<keyword evidence="7" id="KW-0482">Metalloprotease</keyword>
<keyword evidence="4" id="KW-0574">Periplasm</keyword>
<evidence type="ECO:0000256" key="7">
    <source>
        <dbReference type="ARBA" id="ARBA00023049"/>
    </source>
</evidence>
<evidence type="ECO:0000256" key="6">
    <source>
        <dbReference type="ARBA" id="ARBA00022833"/>
    </source>
</evidence>
<evidence type="ECO:0000256" key="8">
    <source>
        <dbReference type="SAM" id="SignalP"/>
    </source>
</evidence>
<keyword evidence="3 8" id="KW-0732">Signal</keyword>